<dbReference type="EC" id="2.7.7.41" evidence="6 18"/>
<evidence type="ECO:0000256" key="14">
    <source>
        <dbReference type="ARBA" id="ARBA00023098"/>
    </source>
</evidence>
<evidence type="ECO:0000313" key="20">
    <source>
        <dbReference type="EMBL" id="GGE46286.1"/>
    </source>
</evidence>
<dbReference type="UniPathway" id="UPA00557">
    <property type="reaction ID" value="UER00614"/>
</dbReference>
<dbReference type="PANTHER" id="PTHR46382:SF1">
    <property type="entry name" value="PHOSPHATIDATE CYTIDYLYLTRANSFERASE"/>
    <property type="match status" value="1"/>
</dbReference>
<comment type="similarity">
    <text evidence="5 18">Belongs to the CDS family.</text>
</comment>
<comment type="catalytic activity">
    <reaction evidence="1 18">
        <text>a 1,2-diacyl-sn-glycero-3-phosphate + CTP + H(+) = a CDP-1,2-diacyl-sn-glycerol + diphosphate</text>
        <dbReference type="Rhea" id="RHEA:16229"/>
        <dbReference type="ChEBI" id="CHEBI:15378"/>
        <dbReference type="ChEBI" id="CHEBI:33019"/>
        <dbReference type="ChEBI" id="CHEBI:37563"/>
        <dbReference type="ChEBI" id="CHEBI:58332"/>
        <dbReference type="ChEBI" id="CHEBI:58608"/>
        <dbReference type="EC" id="2.7.7.41"/>
    </reaction>
</comment>
<evidence type="ECO:0000256" key="15">
    <source>
        <dbReference type="ARBA" id="ARBA00023136"/>
    </source>
</evidence>
<dbReference type="GO" id="GO:0004605">
    <property type="term" value="F:phosphatidate cytidylyltransferase activity"/>
    <property type="evidence" value="ECO:0007669"/>
    <property type="project" value="UniProtKB-EC"/>
</dbReference>
<feature type="transmembrane region" description="Helical" evidence="19">
    <location>
        <begin position="172"/>
        <end position="191"/>
    </location>
</feature>
<feature type="transmembrane region" description="Helical" evidence="19">
    <location>
        <begin position="197"/>
        <end position="217"/>
    </location>
</feature>
<dbReference type="RefSeq" id="WP_188694804.1">
    <property type="nucleotide sequence ID" value="NZ_BMIR01000012.1"/>
</dbReference>
<evidence type="ECO:0000256" key="9">
    <source>
        <dbReference type="ARBA" id="ARBA00022516"/>
    </source>
</evidence>
<evidence type="ECO:0000256" key="18">
    <source>
        <dbReference type="RuleBase" id="RU003938"/>
    </source>
</evidence>
<keyword evidence="13 19" id="KW-1133">Transmembrane helix</keyword>
<keyword evidence="21" id="KW-1185">Reference proteome</keyword>
<dbReference type="Proteomes" id="UP000628775">
    <property type="component" value="Unassembled WGS sequence"/>
</dbReference>
<keyword evidence="8" id="KW-1003">Cell membrane</keyword>
<keyword evidence="15 19" id="KW-0472">Membrane</keyword>
<evidence type="ECO:0000256" key="1">
    <source>
        <dbReference type="ARBA" id="ARBA00001698"/>
    </source>
</evidence>
<evidence type="ECO:0000256" key="17">
    <source>
        <dbReference type="ARBA" id="ARBA00023264"/>
    </source>
</evidence>
<feature type="transmembrane region" description="Helical" evidence="19">
    <location>
        <begin position="130"/>
        <end position="151"/>
    </location>
</feature>
<evidence type="ECO:0000256" key="13">
    <source>
        <dbReference type="ARBA" id="ARBA00022989"/>
    </source>
</evidence>
<dbReference type="InterPro" id="IPR000374">
    <property type="entry name" value="PC_trans"/>
</dbReference>
<dbReference type="AlphaFoldDB" id="A0A8J2YJ92"/>
<evidence type="ECO:0000256" key="5">
    <source>
        <dbReference type="ARBA" id="ARBA00010185"/>
    </source>
</evidence>
<keyword evidence="11 18" id="KW-0812">Transmembrane</keyword>
<keyword evidence="14" id="KW-0443">Lipid metabolism</keyword>
<keyword evidence="17" id="KW-1208">Phospholipid metabolism</keyword>
<comment type="caution">
    <text evidence="20">The sequence shown here is derived from an EMBL/GenBank/DDBJ whole genome shotgun (WGS) entry which is preliminary data.</text>
</comment>
<organism evidence="20 21">
    <name type="scientific">Pullulanibacillus camelliae</name>
    <dbReference type="NCBI Taxonomy" id="1707096"/>
    <lineage>
        <taxon>Bacteria</taxon>
        <taxon>Bacillati</taxon>
        <taxon>Bacillota</taxon>
        <taxon>Bacilli</taxon>
        <taxon>Bacillales</taxon>
        <taxon>Sporolactobacillaceae</taxon>
        <taxon>Pullulanibacillus</taxon>
    </lineage>
</organism>
<name>A0A8J2YJ92_9BACL</name>
<keyword evidence="16" id="KW-0594">Phospholipid biosynthesis</keyword>
<evidence type="ECO:0000256" key="11">
    <source>
        <dbReference type="ARBA" id="ARBA00022692"/>
    </source>
</evidence>
<proteinExistence type="inferred from homology"/>
<evidence type="ECO:0000256" key="2">
    <source>
        <dbReference type="ARBA" id="ARBA00004651"/>
    </source>
</evidence>
<evidence type="ECO:0000256" key="19">
    <source>
        <dbReference type="SAM" id="Phobius"/>
    </source>
</evidence>
<evidence type="ECO:0000256" key="16">
    <source>
        <dbReference type="ARBA" id="ARBA00023209"/>
    </source>
</evidence>
<keyword evidence="12 18" id="KW-0548">Nucleotidyltransferase</keyword>
<accession>A0A8J2YJ92</accession>
<comment type="pathway">
    <text evidence="4">Lipid metabolism.</text>
</comment>
<dbReference type="Pfam" id="PF01148">
    <property type="entry name" value="CTP_transf_1"/>
    <property type="match status" value="1"/>
</dbReference>
<keyword evidence="10 18" id="KW-0808">Transferase</keyword>
<evidence type="ECO:0000256" key="8">
    <source>
        <dbReference type="ARBA" id="ARBA00022475"/>
    </source>
</evidence>
<evidence type="ECO:0000313" key="21">
    <source>
        <dbReference type="Proteomes" id="UP000628775"/>
    </source>
</evidence>
<evidence type="ECO:0000256" key="10">
    <source>
        <dbReference type="ARBA" id="ARBA00022679"/>
    </source>
</evidence>
<feature type="transmembrane region" description="Helical" evidence="19">
    <location>
        <begin position="103"/>
        <end position="124"/>
    </location>
</feature>
<dbReference type="PANTHER" id="PTHR46382">
    <property type="entry name" value="PHOSPHATIDATE CYTIDYLYLTRANSFERASE"/>
    <property type="match status" value="1"/>
</dbReference>
<feature type="transmembrane region" description="Helical" evidence="19">
    <location>
        <begin position="51"/>
        <end position="68"/>
    </location>
</feature>
<reference evidence="20" key="1">
    <citation type="journal article" date="2014" name="Int. J. Syst. Evol. Microbiol.">
        <title>Complete genome sequence of Corynebacterium casei LMG S-19264T (=DSM 44701T), isolated from a smear-ripened cheese.</title>
        <authorList>
            <consortium name="US DOE Joint Genome Institute (JGI-PGF)"/>
            <person name="Walter F."/>
            <person name="Albersmeier A."/>
            <person name="Kalinowski J."/>
            <person name="Ruckert C."/>
        </authorList>
    </citation>
    <scope>NUCLEOTIDE SEQUENCE</scope>
    <source>
        <strain evidence="20">CGMCC 1.15371</strain>
    </source>
</reference>
<dbReference type="PROSITE" id="PS01315">
    <property type="entry name" value="CDS"/>
    <property type="match status" value="1"/>
</dbReference>
<keyword evidence="9" id="KW-0444">Lipid biosynthesis</keyword>
<sequence length="260" mass="28319">MKQRIITGVLAGALFLAFLIIGRVPFALFSAMMGIIAFLECIHMAKIKRASLPGIVGGIAVFLMVLNPEIKKHVISYPIIDIVIALTLILLIVTVFSHQSFSFENAALTVFSALYVGFAFMLLSEVRNDGLSLVLFILILIWTTDSGAYFFGRAFGKHKLAPHISPNKTIEGMVGGIIAALIISIILQLVIGFEDTTMNLIVMTILIAVFGPIGDLAESALKRHYDVKDSGTLLPGHGGVLDRVDSWIFVLPVLYILHLI</sequence>
<evidence type="ECO:0000256" key="4">
    <source>
        <dbReference type="ARBA" id="ARBA00005189"/>
    </source>
</evidence>
<evidence type="ECO:0000256" key="12">
    <source>
        <dbReference type="ARBA" id="ARBA00022695"/>
    </source>
</evidence>
<comment type="pathway">
    <text evidence="3 18">Phospholipid metabolism; CDP-diacylglycerol biosynthesis; CDP-diacylglycerol from sn-glycerol 3-phosphate: step 3/3.</text>
</comment>
<dbReference type="GO" id="GO:0016024">
    <property type="term" value="P:CDP-diacylglycerol biosynthetic process"/>
    <property type="evidence" value="ECO:0007669"/>
    <property type="project" value="UniProtKB-UniPathway"/>
</dbReference>
<evidence type="ECO:0000256" key="3">
    <source>
        <dbReference type="ARBA" id="ARBA00005119"/>
    </source>
</evidence>
<comment type="subcellular location">
    <subcellularLocation>
        <location evidence="2">Cell membrane</location>
        <topology evidence="2">Multi-pass membrane protein</topology>
    </subcellularLocation>
</comment>
<gene>
    <name evidence="20" type="ORF">GCM10011391_26350</name>
</gene>
<feature type="transmembrane region" description="Helical" evidence="19">
    <location>
        <begin position="6"/>
        <end position="39"/>
    </location>
</feature>
<dbReference type="GO" id="GO:0005886">
    <property type="term" value="C:plasma membrane"/>
    <property type="evidence" value="ECO:0007669"/>
    <property type="project" value="UniProtKB-SubCell"/>
</dbReference>
<evidence type="ECO:0000256" key="7">
    <source>
        <dbReference type="ARBA" id="ARBA00019373"/>
    </source>
</evidence>
<feature type="transmembrane region" description="Helical" evidence="19">
    <location>
        <begin position="74"/>
        <end position="96"/>
    </location>
</feature>
<protein>
    <recommendedName>
        <fullName evidence="7 18">Phosphatidate cytidylyltransferase</fullName>
        <ecNumber evidence="6 18">2.7.7.41</ecNumber>
    </recommendedName>
</protein>
<evidence type="ECO:0000256" key="6">
    <source>
        <dbReference type="ARBA" id="ARBA00012487"/>
    </source>
</evidence>
<reference evidence="20" key="2">
    <citation type="submission" date="2020-09" db="EMBL/GenBank/DDBJ databases">
        <authorList>
            <person name="Sun Q."/>
            <person name="Zhou Y."/>
        </authorList>
    </citation>
    <scope>NUCLEOTIDE SEQUENCE</scope>
    <source>
        <strain evidence="20">CGMCC 1.15371</strain>
    </source>
</reference>
<dbReference type="EMBL" id="BMIR01000012">
    <property type="protein sequence ID" value="GGE46286.1"/>
    <property type="molecule type" value="Genomic_DNA"/>
</dbReference>